<dbReference type="OrthoDB" id="47603at2"/>
<dbReference type="Gene3D" id="2.60.320.10">
    <property type="entry name" value="N-utilization substance G protein NusG, insert domain"/>
    <property type="match status" value="1"/>
</dbReference>
<sequence length="126" mass="14021">MKKLNYYLTIGFLGLVLLSTVGLYLPQYRGAEQTLFLEIHKDGQLHQKIPLSTAANQEIKVTDEMGHYNLIEIKAGQARVKQADCPNQVCVNAGWLSKPNQITFCAPNKLKIKLTGQGNNLDATSY</sequence>
<dbReference type="AlphaFoldDB" id="A0A1M6UIH3"/>
<name>A0A1M6UIH3_9FIRM</name>
<dbReference type="STRING" id="1121421.SAMN02745123_02785"/>
<protein>
    <submittedName>
        <fullName evidence="2">Uncharacterized protein</fullName>
    </submittedName>
</protein>
<keyword evidence="1" id="KW-1133">Transmembrane helix</keyword>
<dbReference type="EMBL" id="FRAR01000020">
    <property type="protein sequence ID" value="SHK68977.1"/>
    <property type="molecule type" value="Genomic_DNA"/>
</dbReference>
<evidence type="ECO:0000313" key="3">
    <source>
        <dbReference type="Proteomes" id="UP000183997"/>
    </source>
</evidence>
<accession>A0A1M6UIH3</accession>
<proteinExistence type="predicted"/>
<feature type="transmembrane region" description="Helical" evidence="1">
    <location>
        <begin position="6"/>
        <end position="25"/>
    </location>
</feature>
<keyword evidence="1" id="KW-0472">Membrane</keyword>
<reference evidence="3" key="1">
    <citation type="submission" date="2016-11" db="EMBL/GenBank/DDBJ databases">
        <authorList>
            <person name="Varghese N."/>
            <person name="Submissions S."/>
        </authorList>
    </citation>
    <scope>NUCLEOTIDE SEQUENCE [LARGE SCALE GENOMIC DNA]</scope>
    <source>
        <strain evidence="3">DSM 10349</strain>
    </source>
</reference>
<gene>
    <name evidence="2" type="ORF">SAMN02745123_02785</name>
</gene>
<dbReference type="InterPro" id="IPR038690">
    <property type="entry name" value="NusG_2_sf"/>
</dbReference>
<keyword evidence="3" id="KW-1185">Reference proteome</keyword>
<dbReference type="RefSeq" id="WP_072915456.1">
    <property type="nucleotide sequence ID" value="NZ_FRAR01000020.1"/>
</dbReference>
<dbReference type="Proteomes" id="UP000183997">
    <property type="component" value="Unassembled WGS sequence"/>
</dbReference>
<organism evidence="2 3">
    <name type="scientific">Desulforamulus aeronauticus DSM 10349</name>
    <dbReference type="NCBI Taxonomy" id="1121421"/>
    <lineage>
        <taxon>Bacteria</taxon>
        <taxon>Bacillati</taxon>
        <taxon>Bacillota</taxon>
        <taxon>Clostridia</taxon>
        <taxon>Eubacteriales</taxon>
        <taxon>Peptococcaceae</taxon>
        <taxon>Desulforamulus</taxon>
    </lineage>
</organism>
<evidence type="ECO:0000256" key="1">
    <source>
        <dbReference type="SAM" id="Phobius"/>
    </source>
</evidence>
<evidence type="ECO:0000313" key="2">
    <source>
        <dbReference type="EMBL" id="SHK68977.1"/>
    </source>
</evidence>
<keyword evidence="1" id="KW-0812">Transmembrane</keyword>
<dbReference type="Pfam" id="PF07009">
    <property type="entry name" value="NusG_II"/>
    <property type="match status" value="1"/>
</dbReference>